<organism evidence="13 14">
    <name type="scientific">Wuchereria bancrofti</name>
    <dbReference type="NCBI Taxonomy" id="6293"/>
    <lineage>
        <taxon>Eukaryota</taxon>
        <taxon>Metazoa</taxon>
        <taxon>Ecdysozoa</taxon>
        <taxon>Nematoda</taxon>
        <taxon>Chromadorea</taxon>
        <taxon>Rhabditida</taxon>
        <taxon>Spirurina</taxon>
        <taxon>Spiruromorpha</taxon>
        <taxon>Filarioidea</taxon>
        <taxon>Onchocercidae</taxon>
        <taxon>Wuchereria</taxon>
    </lineage>
</organism>
<dbReference type="FunFam" id="4.10.1060.10:FF:000031">
    <property type="entry name" value="FUS/TLS RNA binding protein homolog"/>
    <property type="match status" value="1"/>
</dbReference>
<reference evidence="14" key="1">
    <citation type="submission" date="2012-08" db="EMBL/GenBank/DDBJ databases">
        <title>The Genome Sequence of Wuchereria bancrofti.</title>
        <authorList>
            <person name="Nutman T.B."/>
            <person name="Fink D.L."/>
            <person name="Russ C."/>
            <person name="Young S."/>
            <person name="Zeng Q."/>
            <person name="Koehrsen M."/>
            <person name="Alvarado L."/>
            <person name="Berlin A."/>
            <person name="Chapman S.B."/>
            <person name="Chen Z."/>
            <person name="Freedman E."/>
            <person name="Gellesch M."/>
            <person name="Goldberg J."/>
            <person name="Griggs A."/>
            <person name="Gujja S."/>
            <person name="Heilman E.R."/>
            <person name="Heiman D."/>
            <person name="Hepburn T."/>
            <person name="Howarth C."/>
            <person name="Jen D."/>
            <person name="Larson L."/>
            <person name="Lewis B."/>
            <person name="Mehta T."/>
            <person name="Park D."/>
            <person name="Pearson M."/>
            <person name="Roberts A."/>
            <person name="Saif S."/>
            <person name="Shea T."/>
            <person name="Shenoy N."/>
            <person name="Sisk P."/>
            <person name="Stolte C."/>
            <person name="Sykes S."/>
            <person name="Walk T."/>
            <person name="White J."/>
            <person name="Yandava C."/>
            <person name="Haas B."/>
            <person name="Henn M.R."/>
            <person name="Nusbaum C."/>
            <person name="Birren B."/>
        </authorList>
    </citation>
    <scope>NUCLEOTIDE SEQUENCE [LARGE SCALE GENOMIC DNA]</scope>
    <source>
        <strain evidence="14">NA</strain>
    </source>
</reference>
<keyword evidence="3" id="KW-0479">Metal-binding</keyword>
<dbReference type="PROSITE" id="PS01358">
    <property type="entry name" value="ZF_RANBP2_1"/>
    <property type="match status" value="1"/>
</dbReference>
<keyword evidence="5" id="KW-0862">Zinc</keyword>
<keyword evidence="4 9" id="KW-0863">Zinc-finger</keyword>
<comment type="caution">
    <text evidence="13">The sequence shown here is derived from an EMBL/GenBank/DDBJ whole genome shotgun (WGS) entry which is preliminary data.</text>
</comment>
<evidence type="ECO:0000256" key="10">
    <source>
        <dbReference type="SAM" id="MobiDB-lite"/>
    </source>
</evidence>
<dbReference type="PROSITE" id="PS50199">
    <property type="entry name" value="ZF_RANBP2_2"/>
    <property type="match status" value="1"/>
</dbReference>
<dbReference type="AlphaFoldDB" id="J9EWY5"/>
<feature type="compositionally biased region" description="Basic and acidic residues" evidence="10">
    <location>
        <begin position="207"/>
        <end position="220"/>
    </location>
</feature>
<feature type="domain" description="RanBP2-type" evidence="12">
    <location>
        <begin position="290"/>
        <end position="319"/>
    </location>
</feature>
<dbReference type="PROSITE" id="PS50102">
    <property type="entry name" value="RRM"/>
    <property type="match status" value="1"/>
</dbReference>
<dbReference type="InterPro" id="IPR000504">
    <property type="entry name" value="RRM_dom"/>
</dbReference>
<protein>
    <submittedName>
        <fullName evidence="13">Zn-finger in Ran binding protein</fullName>
    </submittedName>
</protein>
<evidence type="ECO:0000256" key="3">
    <source>
        <dbReference type="ARBA" id="ARBA00022723"/>
    </source>
</evidence>
<dbReference type="EMBL" id="ADBV01000491">
    <property type="protein sequence ID" value="EJW87111.1"/>
    <property type="molecule type" value="Genomic_DNA"/>
</dbReference>
<dbReference type="Proteomes" id="UP000004810">
    <property type="component" value="Unassembled WGS sequence"/>
</dbReference>
<dbReference type="InterPro" id="IPR012677">
    <property type="entry name" value="Nucleotide-bd_a/b_plait_sf"/>
</dbReference>
<dbReference type="InterPro" id="IPR034870">
    <property type="entry name" value="TET_fam"/>
</dbReference>
<dbReference type="InterPro" id="IPR001876">
    <property type="entry name" value="Znf_RanBP2"/>
</dbReference>
<dbReference type="Gene3D" id="4.10.1060.10">
    <property type="entry name" value="Zinc finger, RanBP2-type"/>
    <property type="match status" value="1"/>
</dbReference>
<dbReference type="SUPFAM" id="SSF90209">
    <property type="entry name" value="Ran binding protein zinc finger-like"/>
    <property type="match status" value="1"/>
</dbReference>
<feature type="compositionally biased region" description="Basic and acidic residues" evidence="10">
    <location>
        <begin position="245"/>
        <end position="274"/>
    </location>
</feature>
<feature type="compositionally biased region" description="Basic and acidic residues" evidence="10">
    <location>
        <begin position="156"/>
        <end position="165"/>
    </location>
</feature>
<sequence length="343" mass="35143">MCCFRPGAGGPGARGGYQVLSCSDRVGPRSGGGYGVGSRDDQIEVRETVFIQGIPVTANEQFIADVFSTQGDIARNERTGEPRIKIYTDRETNQPKGECTITFIDAKTAERVINVYNGQCFPGSEQCMSLSFAKYKTDISRGGGGRGGRGGFGGDRGGRGFDRGGRGGGFGGRGRDEGGYGGGSGGRYNDRDGGGRGGRFGGGGRGGFDDRGGYGDRGDRGGPFGGGGFGDRGGRGGARGGYSGPRDDYGRDGRGGGRGGRGGDRGSRGNDRGGRGRGRGSGTGANTEPRPNDWSCDGCGNTNFGFRQECNRCHAPRPGGGNSGIGPMRGGGGRGRGDRSAPY</sequence>
<evidence type="ECO:0000256" key="9">
    <source>
        <dbReference type="PROSITE-ProRule" id="PRU00322"/>
    </source>
</evidence>
<feature type="domain" description="RRM" evidence="11">
    <location>
        <begin position="47"/>
        <end position="135"/>
    </location>
</feature>
<name>J9EWY5_WUCBA</name>
<proteinExistence type="inferred from homology"/>
<evidence type="ECO:0000259" key="12">
    <source>
        <dbReference type="PROSITE" id="PS50199"/>
    </source>
</evidence>
<evidence type="ECO:0000256" key="6">
    <source>
        <dbReference type="ARBA" id="ARBA00022884"/>
    </source>
</evidence>
<feature type="compositionally biased region" description="Gly residues" evidence="10">
    <location>
        <begin position="318"/>
        <end position="334"/>
    </location>
</feature>
<dbReference type="Pfam" id="PF00076">
    <property type="entry name" value="RRM_1"/>
    <property type="match status" value="1"/>
</dbReference>
<dbReference type="GO" id="GO:0008270">
    <property type="term" value="F:zinc ion binding"/>
    <property type="evidence" value="ECO:0007669"/>
    <property type="project" value="UniProtKB-KW"/>
</dbReference>
<feature type="region of interest" description="Disordered" evidence="10">
    <location>
        <begin position="140"/>
        <end position="343"/>
    </location>
</feature>
<keyword evidence="7" id="KW-0539">Nucleus</keyword>
<feature type="compositionally biased region" description="Gly residues" evidence="10">
    <location>
        <begin position="141"/>
        <end position="155"/>
    </location>
</feature>
<evidence type="ECO:0000256" key="5">
    <source>
        <dbReference type="ARBA" id="ARBA00022833"/>
    </source>
</evidence>
<keyword evidence="6 8" id="KW-0694">RNA-binding</keyword>
<dbReference type="InterPro" id="IPR035979">
    <property type="entry name" value="RBD_domain_sf"/>
</dbReference>
<gene>
    <name evidence="13" type="ORF">WUBG_01974</name>
</gene>
<accession>J9EWY5</accession>
<dbReference type="SMART" id="SM00547">
    <property type="entry name" value="ZnF_RBZ"/>
    <property type="match status" value="1"/>
</dbReference>
<feature type="compositionally biased region" description="Gly residues" evidence="10">
    <location>
        <begin position="221"/>
        <end position="243"/>
    </location>
</feature>
<dbReference type="PANTHER" id="PTHR23238">
    <property type="entry name" value="RNA BINDING PROTEIN"/>
    <property type="match status" value="1"/>
</dbReference>
<dbReference type="GO" id="GO:0006355">
    <property type="term" value="P:regulation of DNA-templated transcription"/>
    <property type="evidence" value="ECO:0007669"/>
    <property type="project" value="InterPro"/>
</dbReference>
<evidence type="ECO:0000313" key="13">
    <source>
        <dbReference type="EMBL" id="EJW87111.1"/>
    </source>
</evidence>
<dbReference type="SUPFAM" id="SSF54928">
    <property type="entry name" value="RNA-binding domain, RBD"/>
    <property type="match status" value="1"/>
</dbReference>
<evidence type="ECO:0000256" key="7">
    <source>
        <dbReference type="ARBA" id="ARBA00023242"/>
    </source>
</evidence>
<dbReference type="SMART" id="SM00360">
    <property type="entry name" value="RRM"/>
    <property type="match status" value="1"/>
</dbReference>
<dbReference type="GO" id="GO:0005634">
    <property type="term" value="C:nucleus"/>
    <property type="evidence" value="ECO:0007669"/>
    <property type="project" value="UniProtKB-SubCell"/>
</dbReference>
<evidence type="ECO:0000256" key="2">
    <source>
        <dbReference type="ARBA" id="ARBA00008448"/>
    </source>
</evidence>
<dbReference type="Pfam" id="PF00641">
    <property type="entry name" value="Zn_ribbon_RanBP"/>
    <property type="match status" value="1"/>
</dbReference>
<evidence type="ECO:0000259" key="11">
    <source>
        <dbReference type="PROSITE" id="PS50102"/>
    </source>
</evidence>
<dbReference type="Gene3D" id="3.30.70.330">
    <property type="match status" value="1"/>
</dbReference>
<dbReference type="InterPro" id="IPR036443">
    <property type="entry name" value="Znf_RanBP2_sf"/>
</dbReference>
<evidence type="ECO:0000256" key="8">
    <source>
        <dbReference type="PROSITE-ProRule" id="PRU00176"/>
    </source>
</evidence>
<comment type="similarity">
    <text evidence="2">Belongs to the RRM TET family.</text>
</comment>
<comment type="subcellular location">
    <subcellularLocation>
        <location evidence="1">Nucleus</location>
    </subcellularLocation>
</comment>
<evidence type="ECO:0000256" key="4">
    <source>
        <dbReference type="ARBA" id="ARBA00022771"/>
    </source>
</evidence>
<evidence type="ECO:0000313" key="14">
    <source>
        <dbReference type="Proteomes" id="UP000004810"/>
    </source>
</evidence>
<evidence type="ECO:0000256" key="1">
    <source>
        <dbReference type="ARBA" id="ARBA00004123"/>
    </source>
</evidence>
<feature type="compositionally biased region" description="Gly residues" evidence="10">
    <location>
        <begin position="195"/>
        <end position="206"/>
    </location>
</feature>
<dbReference type="GO" id="GO:0003723">
    <property type="term" value="F:RNA binding"/>
    <property type="evidence" value="ECO:0007669"/>
    <property type="project" value="UniProtKB-UniRule"/>
</dbReference>